<dbReference type="KEGG" id="msym:MSY001_2941"/>
<sequence length="586" mass="64667">MPPLSVQELLAKQSAGGDSRPRFVSKKEREAHRAAEQEATTRAEADRIARLKRARAAWEQAGPSLEATPASASDPELSRIKQQYLGTRDDRGPRRPKRARDASKKFHFEWDADDDTSDPSLAPVPAATVLQGRAGLDGSERTGSGKSTMKSTLDEKPWSEKSLDEMKARDWRIFREDFQIQARGGDLPHPLRSWRESTIPVPVLEAIEAMGYREPTPIQRQAIPIGLEPRDLIGLAETGSGKTASFVVPMLAHVQRQPRLSEDTKHLGPYALILAPTRELAQQIETETRKFASRLGFRVVSLVGGRDLNEQAFYLNDGAEIVIATPGRLQDCLERHILVLGQCHFLVMDEADRMVDMNYEEALHYILASLPSADEGGRITMLYSATMPPSVASIAHTYLRRPATVVIGQAGQAVGTVEQRVEFVDDEAQRQRRLLEVLDSGFAAPMIVFVNQKANADLVGRDLRRAGWHVAVLHSGLSQPQREAAIASLRDGRNEVLCCTDIGARGIDLPDVSLVVNYQFPTQFPSYIHRIGRTGRAGKKGCAVSFVNDDDAEHFYELRLALSKSPVSTVPADLAQHPAALQRPAP</sequence>
<feature type="compositionally biased region" description="Basic and acidic residues" evidence="7">
    <location>
        <begin position="19"/>
        <end position="49"/>
    </location>
</feature>
<dbReference type="CDD" id="cd17945">
    <property type="entry name" value="DEADc_DDX23"/>
    <property type="match status" value="1"/>
</dbReference>
<keyword evidence="5 6" id="KW-0067">ATP-binding</keyword>
<dbReference type="InterPro" id="IPR014001">
    <property type="entry name" value="Helicase_ATP-bd"/>
</dbReference>
<dbReference type="InterPro" id="IPR001650">
    <property type="entry name" value="Helicase_C-like"/>
</dbReference>
<dbReference type="InterPro" id="IPR011545">
    <property type="entry name" value="DEAD/DEAH_box_helicase_dom"/>
</dbReference>
<dbReference type="Pfam" id="PF00270">
    <property type="entry name" value="DEAD"/>
    <property type="match status" value="1"/>
</dbReference>
<dbReference type="GO" id="GO:0016787">
    <property type="term" value="F:hydrolase activity"/>
    <property type="evidence" value="ECO:0007669"/>
    <property type="project" value="UniProtKB-KW"/>
</dbReference>
<dbReference type="PROSITE" id="PS51192">
    <property type="entry name" value="HELICASE_ATP_BIND_1"/>
    <property type="match status" value="1"/>
</dbReference>
<dbReference type="InterPro" id="IPR027417">
    <property type="entry name" value="P-loop_NTPase"/>
</dbReference>
<dbReference type="PROSITE" id="PS00039">
    <property type="entry name" value="DEAD_ATP_HELICASE"/>
    <property type="match status" value="1"/>
</dbReference>
<dbReference type="VEuPathDB" id="FungiDB:MSYG_3199"/>
<reference evidence="9" key="1">
    <citation type="journal article" date="2017" name="Nucleic Acids Res.">
        <title>Proteogenomics produces comprehensive and highly accurate protein-coding gene annotation in a complete genome assembly of Malassezia sympodialis.</title>
        <authorList>
            <person name="Zhu Y."/>
            <person name="Engstroem P.G."/>
            <person name="Tellgren-Roth C."/>
            <person name="Baudo C.D."/>
            <person name="Kennell J.C."/>
            <person name="Sun S."/>
            <person name="Billmyre R.B."/>
            <person name="Schroeder M.S."/>
            <person name="Andersson A."/>
            <person name="Holm T."/>
            <person name="Sigurgeirsson B."/>
            <person name="Wu G."/>
            <person name="Sankaranarayanan S.R."/>
            <person name="Siddharthan R."/>
            <person name="Sanyal K."/>
            <person name="Lundeberg J."/>
            <person name="Nystedt B."/>
            <person name="Boekhout T."/>
            <person name="Dawson T.L. Jr."/>
            <person name="Heitman J."/>
            <person name="Scheynius A."/>
            <person name="Lehtioe J."/>
        </authorList>
    </citation>
    <scope>NUCLEOTIDE SEQUENCE [LARGE SCALE GENOMIC DNA]</scope>
    <source>
        <strain evidence="9">ATCC 42132</strain>
    </source>
</reference>
<dbReference type="Proteomes" id="UP000186303">
    <property type="component" value="Chromosome 5"/>
</dbReference>
<dbReference type="OMA" id="IFINYKR"/>
<dbReference type="STRING" id="1230383.M5ED07"/>
<feature type="region of interest" description="Disordered" evidence="7">
    <location>
        <begin position="133"/>
        <end position="159"/>
    </location>
</feature>
<keyword evidence="9" id="KW-1185">Reference proteome</keyword>
<evidence type="ECO:0000313" key="8">
    <source>
        <dbReference type="EMBL" id="SHO78851.1"/>
    </source>
</evidence>
<proteinExistence type="inferred from homology"/>
<dbReference type="GO" id="GO:0003676">
    <property type="term" value="F:nucleic acid binding"/>
    <property type="evidence" value="ECO:0007669"/>
    <property type="project" value="InterPro"/>
</dbReference>
<dbReference type="EC" id="3.6.4.13" evidence="1"/>
<dbReference type="InterPro" id="IPR000629">
    <property type="entry name" value="RNA-helicase_DEAD-box_CS"/>
</dbReference>
<evidence type="ECO:0000256" key="6">
    <source>
        <dbReference type="RuleBase" id="RU000492"/>
    </source>
</evidence>
<evidence type="ECO:0000256" key="4">
    <source>
        <dbReference type="ARBA" id="ARBA00022806"/>
    </source>
</evidence>
<dbReference type="AlphaFoldDB" id="M5ED07"/>
<keyword evidence="4 6" id="KW-0347">Helicase</keyword>
<keyword evidence="2 6" id="KW-0547">Nucleotide-binding</keyword>
<evidence type="ECO:0000313" key="9">
    <source>
        <dbReference type="Proteomes" id="UP000186303"/>
    </source>
</evidence>
<dbReference type="GO" id="GO:0003724">
    <property type="term" value="F:RNA helicase activity"/>
    <property type="evidence" value="ECO:0007669"/>
    <property type="project" value="UniProtKB-EC"/>
</dbReference>
<gene>
    <name evidence="8" type="ORF">MSYG_3199</name>
</gene>
<dbReference type="SMART" id="SM00490">
    <property type="entry name" value="HELICc"/>
    <property type="match status" value="1"/>
</dbReference>
<dbReference type="PROSITE" id="PS51194">
    <property type="entry name" value="HELICASE_CTER"/>
    <property type="match status" value="1"/>
</dbReference>
<protein>
    <recommendedName>
        <fullName evidence="1">RNA helicase</fullName>
        <ecNumber evidence="1">3.6.4.13</ecNumber>
    </recommendedName>
</protein>
<dbReference type="PANTHER" id="PTHR47958">
    <property type="entry name" value="ATP-DEPENDENT RNA HELICASE DBP3"/>
    <property type="match status" value="1"/>
</dbReference>
<comment type="similarity">
    <text evidence="6">Belongs to the DEAD box helicase family.</text>
</comment>
<evidence type="ECO:0000256" key="5">
    <source>
        <dbReference type="ARBA" id="ARBA00022840"/>
    </source>
</evidence>
<dbReference type="OrthoDB" id="196131at2759"/>
<organism evidence="8 9">
    <name type="scientific">Malassezia sympodialis (strain ATCC 42132)</name>
    <name type="common">Atopic eczema-associated yeast</name>
    <dbReference type="NCBI Taxonomy" id="1230383"/>
    <lineage>
        <taxon>Eukaryota</taxon>
        <taxon>Fungi</taxon>
        <taxon>Dikarya</taxon>
        <taxon>Basidiomycota</taxon>
        <taxon>Ustilaginomycotina</taxon>
        <taxon>Malasseziomycetes</taxon>
        <taxon>Malasseziales</taxon>
        <taxon>Malasseziaceae</taxon>
        <taxon>Malassezia</taxon>
    </lineage>
</organism>
<dbReference type="PROSITE" id="PS51195">
    <property type="entry name" value="Q_MOTIF"/>
    <property type="match status" value="1"/>
</dbReference>
<keyword evidence="3 6" id="KW-0378">Hydrolase</keyword>
<dbReference type="RefSeq" id="XP_018741442.1">
    <property type="nucleotide sequence ID" value="XM_018884821.1"/>
</dbReference>
<dbReference type="CDD" id="cd18787">
    <property type="entry name" value="SF2_C_DEAD"/>
    <property type="match status" value="1"/>
</dbReference>
<accession>M5ED07</accession>
<dbReference type="Pfam" id="PF00271">
    <property type="entry name" value="Helicase_C"/>
    <property type="match status" value="1"/>
</dbReference>
<dbReference type="SMART" id="SM00487">
    <property type="entry name" value="DEXDc"/>
    <property type="match status" value="1"/>
</dbReference>
<dbReference type="GO" id="GO:0005524">
    <property type="term" value="F:ATP binding"/>
    <property type="evidence" value="ECO:0007669"/>
    <property type="project" value="UniProtKB-KW"/>
</dbReference>
<evidence type="ECO:0000256" key="1">
    <source>
        <dbReference type="ARBA" id="ARBA00012552"/>
    </source>
</evidence>
<evidence type="ECO:0000256" key="2">
    <source>
        <dbReference type="ARBA" id="ARBA00022741"/>
    </source>
</evidence>
<feature type="region of interest" description="Disordered" evidence="7">
    <location>
        <begin position="10"/>
        <end position="119"/>
    </location>
</feature>
<dbReference type="EMBL" id="LT671825">
    <property type="protein sequence ID" value="SHO78851.1"/>
    <property type="molecule type" value="Genomic_DNA"/>
</dbReference>
<dbReference type="HOGENOM" id="CLU_003041_11_4_1"/>
<evidence type="ECO:0000256" key="7">
    <source>
        <dbReference type="SAM" id="MobiDB-lite"/>
    </source>
</evidence>
<dbReference type="SUPFAM" id="SSF52540">
    <property type="entry name" value="P-loop containing nucleoside triphosphate hydrolases"/>
    <property type="match status" value="1"/>
</dbReference>
<feature type="compositionally biased region" description="Polar residues" evidence="7">
    <location>
        <begin position="141"/>
        <end position="151"/>
    </location>
</feature>
<name>M5ED07_MALS4</name>
<dbReference type="InterPro" id="IPR014014">
    <property type="entry name" value="RNA_helicase_DEAD_Q_motif"/>
</dbReference>
<dbReference type="Gene3D" id="3.40.50.300">
    <property type="entry name" value="P-loop containing nucleotide triphosphate hydrolases"/>
    <property type="match status" value="2"/>
</dbReference>
<evidence type="ECO:0000256" key="3">
    <source>
        <dbReference type="ARBA" id="ARBA00022801"/>
    </source>
</evidence>
<feature type="compositionally biased region" description="Basic and acidic residues" evidence="7">
    <location>
        <begin position="87"/>
        <end position="110"/>
    </location>
</feature>